<name>A0A857MKB7_9BACT</name>
<organism evidence="2 3">
    <name type="scientific">Candidatus Mycosynbacter amalyticus</name>
    <dbReference type="NCBI Taxonomy" id="2665156"/>
    <lineage>
        <taxon>Bacteria</taxon>
        <taxon>Candidatus Saccharimonadota</taxon>
        <taxon>Candidatus Saccharimonadota incertae sedis</taxon>
        <taxon>Candidatus Mycosynbacter</taxon>
    </lineage>
</organism>
<protein>
    <submittedName>
        <fullName evidence="2">Prepilin-type N-terminal cleavage/methylation domain-containing protein</fullName>
    </submittedName>
</protein>
<dbReference type="KEGG" id="mama:GII36_01780"/>
<keyword evidence="1" id="KW-0812">Transmembrane</keyword>
<dbReference type="AlphaFoldDB" id="A0A857MKB7"/>
<dbReference type="RefSeq" id="WP_260763984.1">
    <property type="nucleotide sequence ID" value="NZ_CP045921.1"/>
</dbReference>
<evidence type="ECO:0000313" key="2">
    <source>
        <dbReference type="EMBL" id="QHN42578.1"/>
    </source>
</evidence>
<dbReference type="PROSITE" id="PS00409">
    <property type="entry name" value="PROKAR_NTER_METHYL"/>
    <property type="match status" value="1"/>
</dbReference>
<reference evidence="2" key="1">
    <citation type="journal article" date="2021" name="Nat. Microbiol.">
        <title>Cocultivation of an ultrasmall environmental parasitic bacterium with lytic ability against bacteria associated with wastewater foams.</title>
        <authorList>
            <person name="Batinovic S."/>
            <person name="Rose J.J.A."/>
            <person name="Ratcliffe J."/>
            <person name="Seviour R.J."/>
            <person name="Petrovski S."/>
        </authorList>
    </citation>
    <scope>NUCLEOTIDE SEQUENCE</scope>
    <source>
        <strain evidence="2">JR1</strain>
    </source>
</reference>
<evidence type="ECO:0000313" key="3">
    <source>
        <dbReference type="Proteomes" id="UP001059824"/>
    </source>
</evidence>
<keyword evidence="1" id="KW-1133">Transmembrane helix</keyword>
<gene>
    <name evidence="2" type="ORF">GII36_01780</name>
</gene>
<keyword evidence="3" id="KW-1185">Reference proteome</keyword>
<feature type="transmembrane region" description="Helical" evidence="1">
    <location>
        <begin position="12"/>
        <end position="35"/>
    </location>
</feature>
<accession>A0A857MKB7</accession>
<sequence length="218" mass="23866">MLHRTRQKLAGFTLVEILVVVMMIALLVTIGIVAWRGVDDRAFNSQVVHAMTSYRDAFALYASQEKQYPAVPQSGSYCLHFGGLTGAEVNSRWGTSRPTSITAQSVTETSYFCRDFVESTTVHASYPPLTKAIDSVLSVKLPGDNSTYLANTYSGGVWARYSGTAAASSIAIYGYFSGKTCPSGTTLSWNDDRKSICFINLSRSYPVTYTAESWGWPT</sequence>
<dbReference type="EMBL" id="CP045921">
    <property type="protein sequence ID" value="QHN42578.1"/>
    <property type="molecule type" value="Genomic_DNA"/>
</dbReference>
<evidence type="ECO:0000256" key="1">
    <source>
        <dbReference type="SAM" id="Phobius"/>
    </source>
</evidence>
<dbReference type="InterPro" id="IPR012902">
    <property type="entry name" value="N_methyl_site"/>
</dbReference>
<proteinExistence type="predicted"/>
<dbReference type="Proteomes" id="UP001059824">
    <property type="component" value="Chromosome"/>
</dbReference>
<dbReference type="Gene3D" id="3.30.700.10">
    <property type="entry name" value="Glycoprotein, Type 4 Pilin"/>
    <property type="match status" value="1"/>
</dbReference>
<dbReference type="SUPFAM" id="SSF54523">
    <property type="entry name" value="Pili subunits"/>
    <property type="match status" value="1"/>
</dbReference>
<dbReference type="InterPro" id="IPR045584">
    <property type="entry name" value="Pilin-like"/>
</dbReference>
<dbReference type="NCBIfam" id="TIGR02532">
    <property type="entry name" value="IV_pilin_GFxxxE"/>
    <property type="match status" value="1"/>
</dbReference>
<keyword evidence="1" id="KW-0472">Membrane</keyword>